<dbReference type="CTD" id="9825537"/>
<dbReference type="OrthoDB" id="5805951at2759"/>
<dbReference type="Proteomes" id="UP000216624">
    <property type="component" value="Unassembled WGS sequence"/>
</dbReference>
<protein>
    <submittedName>
        <fullName evidence="1">Uncharacterized protein</fullName>
    </submittedName>
</protein>
<dbReference type="KEGG" id="crq:GCK72_009847"/>
<dbReference type="OMA" id="CKCFSMA"/>
<dbReference type="EMBL" id="NMWX01000196">
    <property type="protein sequence ID" value="OZF82729.1"/>
    <property type="molecule type" value="Genomic_DNA"/>
</dbReference>
<sequence length="574" mass="66535">MMMLNSATEIIDDNMVVEGYEEIAVDDINDMNELVVDNDDDDSMQYEEVHDDEYGGMAVDQYNDIVSFKKTNNIPQSVLNRNDRSAPSHWRSRCKCFSMADDNETLLYYNPENAVNAVPKVVVKKGEVRKVLERIHELIGHLGQKRTQMVVLRKLYWRSVRQDVKTFIASCDFCTEKKLHGRKITKAPVDITSENFDISVLVRENIVSGSTDRLEFHLLGYNEAEVREASYTRMTSYTFKETASEYRSRYSSQPTGPPAFRRQPYVKKLNNQSVGYLVPFHQRSRAVEPEFIEMYGRDVYSQDMIYETVPEMEDNMMRPREEVKRKETQLPDAHPITLCGTELSSKNFKTEDEIVLDDTISPSRAGPSSSSSSLPGSPQKQHMRYARKRSIEQDSDRSRGQMREYHSSERQESPAPTTTAGLVKKRRREFPSIRGMANRFSMAIGETDRIDTNEVSRSNPHLIEYPDPSTILRGDNLGLPPVIMAPSTNDEVCKLQIEALQRHIHLQKMQEKLLHDQFEASMRIPITRYIQQEEEVQEEQLDVEHDMNVINNHHQVYEDEDDVSQNQRRHIRHQ</sequence>
<dbReference type="HOGENOM" id="CLU_488562_0_0_1"/>
<reference evidence="1" key="1">
    <citation type="submission" date="2017-08" db="EMBL/GenBank/DDBJ databases">
        <authorList>
            <person name="de Groot N.N."/>
        </authorList>
    </citation>
    <scope>NUCLEOTIDE SEQUENCE [LARGE SCALE GENOMIC DNA]</scope>
    <source>
        <strain evidence="1">PX439</strain>
    </source>
</reference>
<organism evidence="1 2">
    <name type="scientific">Caenorhabditis remanei</name>
    <name type="common">Caenorhabditis vulgaris</name>
    <dbReference type="NCBI Taxonomy" id="31234"/>
    <lineage>
        <taxon>Eukaryota</taxon>
        <taxon>Metazoa</taxon>
        <taxon>Ecdysozoa</taxon>
        <taxon>Nematoda</taxon>
        <taxon>Chromadorea</taxon>
        <taxon>Rhabditida</taxon>
        <taxon>Rhabditina</taxon>
        <taxon>Rhabditomorpha</taxon>
        <taxon>Rhabditoidea</taxon>
        <taxon>Rhabditidae</taxon>
        <taxon>Peloderinae</taxon>
        <taxon>Caenorhabditis</taxon>
    </lineage>
</organism>
<dbReference type="InterPro" id="IPR041588">
    <property type="entry name" value="Integrase_H2C2"/>
</dbReference>
<dbReference type="Gene3D" id="1.10.340.70">
    <property type="match status" value="1"/>
</dbReference>
<accession>A0A260ZBL1</accession>
<dbReference type="eggNOG" id="ENOG502TECK">
    <property type="taxonomic scope" value="Eukaryota"/>
</dbReference>
<dbReference type="Pfam" id="PF17921">
    <property type="entry name" value="Integrase_H2C2"/>
    <property type="match status" value="1"/>
</dbReference>
<evidence type="ECO:0000313" key="2">
    <source>
        <dbReference type="Proteomes" id="UP000216624"/>
    </source>
</evidence>
<gene>
    <name evidence="1" type="ORF">FL82_10191</name>
</gene>
<comment type="caution">
    <text evidence="1">The sequence shown here is derived from an EMBL/GenBank/DDBJ whole genome shotgun (WGS) entry which is preliminary data.</text>
</comment>
<proteinExistence type="predicted"/>
<dbReference type="STRING" id="31234.E3LSV5"/>
<keyword evidence="2" id="KW-1185">Reference proteome</keyword>
<name>A0A260ZBL1_CAERE</name>
<feature type="non-terminal residue" evidence="1">
    <location>
        <position position="1"/>
    </location>
</feature>
<evidence type="ECO:0000313" key="1">
    <source>
        <dbReference type="EMBL" id="OZF82729.1"/>
    </source>
</evidence>